<accession>A0ABQ2KJR5</accession>
<evidence type="ECO:0008006" key="4">
    <source>
        <dbReference type="Google" id="ProtNLM"/>
    </source>
</evidence>
<feature type="transmembrane region" description="Helical" evidence="1">
    <location>
        <begin position="236"/>
        <end position="256"/>
    </location>
</feature>
<feature type="transmembrane region" description="Helical" evidence="1">
    <location>
        <begin position="157"/>
        <end position="174"/>
    </location>
</feature>
<dbReference type="InterPro" id="IPR025238">
    <property type="entry name" value="DUF4184"/>
</dbReference>
<keyword evidence="1" id="KW-0812">Transmembrane</keyword>
<gene>
    <name evidence="2" type="ORF">GCM10010968_16130</name>
</gene>
<feature type="transmembrane region" description="Helical" evidence="1">
    <location>
        <begin position="108"/>
        <end position="126"/>
    </location>
</feature>
<evidence type="ECO:0000313" key="2">
    <source>
        <dbReference type="EMBL" id="GGN84433.1"/>
    </source>
</evidence>
<keyword evidence="1" id="KW-1133">Transmembrane helix</keyword>
<keyword evidence="3" id="KW-1185">Reference proteome</keyword>
<dbReference type="Pfam" id="PF13803">
    <property type="entry name" value="DUF4184"/>
    <property type="match status" value="1"/>
</dbReference>
<comment type="caution">
    <text evidence="2">The sequence shown here is derived from an EMBL/GenBank/DDBJ whole genome shotgun (WGS) entry which is preliminary data.</text>
</comment>
<name>A0ABQ2KJR5_9MICO</name>
<dbReference type="RefSeq" id="WP_188717656.1">
    <property type="nucleotide sequence ID" value="NZ_BAABBD010000002.1"/>
</dbReference>
<sequence length="263" mass="26928">MPFTLSHPAAVLPLLRRPWSAPALVAGAMAPDAPYFLGRLGIPVSAQSWYEPLLNATTSHAPLGALTVSLPLALLATALLLATAAPVRAALPASTAGLVPPRRPVPTALGWILLSCAVGIATHLAWDAVTHGDGWVVQAVPVLQAPTGIGDLSWARLLQHASTALGLVAIAWWLHARRSRLPLRAHPDEARRAAVAVVALVVVAAVGAGLGALPVAADGGGRLELLLSSAAKGAGLAVLIAAVTAVAAWWAARAALAMRRSRR</sequence>
<dbReference type="Proteomes" id="UP000626982">
    <property type="component" value="Unassembled WGS sequence"/>
</dbReference>
<reference evidence="3" key="1">
    <citation type="journal article" date="2019" name="Int. J. Syst. Evol. Microbiol.">
        <title>The Global Catalogue of Microorganisms (GCM) 10K type strain sequencing project: providing services to taxonomists for standard genome sequencing and annotation.</title>
        <authorList>
            <consortium name="The Broad Institute Genomics Platform"/>
            <consortium name="The Broad Institute Genome Sequencing Center for Infectious Disease"/>
            <person name="Wu L."/>
            <person name="Ma J."/>
        </authorList>
    </citation>
    <scope>NUCLEOTIDE SEQUENCE [LARGE SCALE GENOMIC DNA]</scope>
    <source>
        <strain evidence="3">CGMCC 1.6960</strain>
    </source>
</reference>
<protein>
    <recommendedName>
        <fullName evidence="4">DUF4184 family protein</fullName>
    </recommendedName>
</protein>
<feature type="transmembrane region" description="Helical" evidence="1">
    <location>
        <begin position="194"/>
        <end position="216"/>
    </location>
</feature>
<dbReference type="EMBL" id="BMLM01000001">
    <property type="protein sequence ID" value="GGN84433.1"/>
    <property type="molecule type" value="Genomic_DNA"/>
</dbReference>
<proteinExistence type="predicted"/>
<evidence type="ECO:0000256" key="1">
    <source>
        <dbReference type="SAM" id="Phobius"/>
    </source>
</evidence>
<evidence type="ECO:0000313" key="3">
    <source>
        <dbReference type="Proteomes" id="UP000626982"/>
    </source>
</evidence>
<feature type="transmembrane region" description="Helical" evidence="1">
    <location>
        <begin position="63"/>
        <end position="87"/>
    </location>
</feature>
<organism evidence="2 3">
    <name type="scientific">Agrococcus terreus</name>
    <dbReference type="NCBI Taxonomy" id="574649"/>
    <lineage>
        <taxon>Bacteria</taxon>
        <taxon>Bacillati</taxon>
        <taxon>Actinomycetota</taxon>
        <taxon>Actinomycetes</taxon>
        <taxon>Micrococcales</taxon>
        <taxon>Microbacteriaceae</taxon>
        <taxon>Agrococcus</taxon>
    </lineage>
</organism>
<keyword evidence="1" id="KW-0472">Membrane</keyword>